<accession>A0A4Y8PGN0</accession>
<comment type="similarity">
    <text evidence="2">Belongs to the aromatic amine dehydrogenase light chain family.</text>
</comment>
<evidence type="ECO:0000256" key="11">
    <source>
        <dbReference type="PIRSR" id="PIRSR000192-3"/>
    </source>
</evidence>
<dbReference type="InterPro" id="IPR013504">
    <property type="entry name" value="MADH/AADH_Ltc_C_dom"/>
</dbReference>
<evidence type="ECO:0000256" key="8">
    <source>
        <dbReference type="ARBA" id="ARBA00023002"/>
    </source>
</evidence>
<feature type="disulfide bond" evidence="12">
    <location>
        <begin position="126"/>
        <end position="158"/>
    </location>
</feature>
<protein>
    <submittedName>
        <fullName evidence="16">Methylamine dehydrogenase</fullName>
    </submittedName>
</protein>
<keyword evidence="17" id="KW-1185">Reference proteome</keyword>
<name>A0A4Y8PGN0_9BACT</name>
<dbReference type="AlphaFoldDB" id="A0A4Y8PGN0"/>
<dbReference type="RefSeq" id="WP_134439392.1">
    <property type="nucleotide sequence ID" value="NZ_LXQC01000090.1"/>
</dbReference>
<feature type="disulfide bond" evidence="12">
    <location>
        <begin position="86"/>
        <end position="134"/>
    </location>
</feature>
<feature type="domain" description="Methylamine/Aralkylamine dehydrogenase light chain C-terminal" evidence="15">
    <location>
        <begin position="68"/>
        <end position="175"/>
    </location>
</feature>
<dbReference type="Gene3D" id="2.60.30.10">
    <property type="entry name" value="Methylamine/Aralkylamine dehydrogenase light chain"/>
    <property type="match status" value="1"/>
</dbReference>
<dbReference type="InterPro" id="IPR016008">
    <property type="entry name" value="Amine_DH_Ltc"/>
</dbReference>
<feature type="disulfide bond" evidence="12">
    <location>
        <begin position="77"/>
        <end position="109"/>
    </location>
</feature>
<evidence type="ECO:0000256" key="13">
    <source>
        <dbReference type="PIRSR" id="PIRSR000192-5"/>
    </source>
</evidence>
<evidence type="ECO:0000256" key="3">
    <source>
        <dbReference type="ARBA" id="ARBA00022448"/>
    </source>
</evidence>
<evidence type="ECO:0000256" key="7">
    <source>
        <dbReference type="ARBA" id="ARBA00022982"/>
    </source>
</evidence>
<feature type="active site" description="Tryptophylquinone 6'-substrate hemiaminal intermediate" evidence="10">
    <location>
        <position position="105"/>
    </location>
</feature>
<feature type="active site" description="Proton acceptor" evidence="10">
    <location>
        <position position="124"/>
    </location>
</feature>
<organism evidence="16 17">
    <name type="scientific">Methylacidiphilum caldifontis</name>
    <dbReference type="NCBI Taxonomy" id="2795386"/>
    <lineage>
        <taxon>Bacteria</taxon>
        <taxon>Pseudomonadati</taxon>
        <taxon>Verrucomicrobiota</taxon>
        <taxon>Methylacidiphilae</taxon>
        <taxon>Methylacidiphilales</taxon>
        <taxon>Methylacidiphilaceae</taxon>
        <taxon>Methylacidiphilum (ex Ratnadevi et al. 2023)</taxon>
    </lineage>
</organism>
<proteinExistence type="inferred from homology"/>
<gene>
    <name evidence="16" type="ORF">A7Q10_05320</name>
</gene>
<keyword evidence="4" id="KW-0824">TTQ</keyword>
<comment type="subcellular location">
    <subcellularLocation>
        <location evidence="1">Periplasm</location>
    </subcellularLocation>
</comment>
<dbReference type="Pfam" id="PF02975">
    <property type="entry name" value="Me-amine-dh_L"/>
    <property type="match status" value="1"/>
</dbReference>
<dbReference type="Proteomes" id="UP000297713">
    <property type="component" value="Unassembled WGS sequence"/>
</dbReference>
<feature type="modified residue" description="Tryptophylquinone" evidence="14">
    <location>
        <position position="105"/>
    </location>
</feature>
<feature type="disulfide bond" evidence="12">
    <location>
        <begin position="87"/>
        <end position="131"/>
    </location>
</feature>
<evidence type="ECO:0000256" key="14">
    <source>
        <dbReference type="PIRSR" id="PIRSR000192-6"/>
    </source>
</evidence>
<reference evidence="16 17" key="1">
    <citation type="submission" date="2016-05" db="EMBL/GenBank/DDBJ databases">
        <title>Diversity and Homogeneity among Thermoacidophilic Verrucomicrobia Methanotrophs Linked with Geographical Origin.</title>
        <authorList>
            <person name="Erikstad H.-A."/>
            <person name="Smestad N.B."/>
            <person name="Ceballos R.M."/>
            <person name="Birkeland N.-K."/>
        </authorList>
    </citation>
    <scope>NUCLEOTIDE SEQUENCE [LARGE SCALE GENOMIC DNA]</scope>
    <source>
        <strain evidence="16 17">Phi</strain>
    </source>
</reference>
<keyword evidence="3" id="KW-0813">Transport</keyword>
<sequence>MKGIDRLIEFFCRSLALRLPRRSFIATFSLFLGASSKIVAFPVERSSRSTEGREEKKEKNEASTQDPTASCSYWRYCSIDGFLCSCCGGGVTSCPPGTFPSPTHWVGSCRNPEDNKHYLISYRDCCGKGYCGRCYCRQTDEHEMPVYQLNRNNDTIWCFGAPNMMYHCTGAAVLGPAQNHPETER</sequence>
<evidence type="ECO:0000256" key="10">
    <source>
        <dbReference type="PIRSR" id="PIRSR000192-1"/>
    </source>
</evidence>
<feature type="disulfide bond" evidence="12">
    <location>
        <begin position="84"/>
        <end position="168"/>
    </location>
</feature>
<evidence type="ECO:0000256" key="1">
    <source>
        <dbReference type="ARBA" id="ARBA00004418"/>
    </source>
</evidence>
<evidence type="ECO:0000256" key="4">
    <source>
        <dbReference type="ARBA" id="ARBA00022709"/>
    </source>
</evidence>
<keyword evidence="9" id="KW-1015">Disulfide bond</keyword>
<evidence type="ECO:0000256" key="2">
    <source>
        <dbReference type="ARBA" id="ARBA00010711"/>
    </source>
</evidence>
<evidence type="ECO:0000256" key="12">
    <source>
        <dbReference type="PIRSR" id="PIRSR000192-4"/>
    </source>
</evidence>
<dbReference type="GO" id="GO:0009308">
    <property type="term" value="P:amine metabolic process"/>
    <property type="evidence" value="ECO:0007669"/>
    <property type="project" value="InterPro"/>
</dbReference>
<dbReference type="InterPro" id="IPR036560">
    <property type="entry name" value="MADH/AADH_L_sf"/>
</dbReference>
<evidence type="ECO:0000313" key="17">
    <source>
        <dbReference type="Proteomes" id="UP000297713"/>
    </source>
</evidence>
<keyword evidence="7" id="KW-0249">Electron transport</keyword>
<dbReference type="GO" id="GO:0042597">
    <property type="term" value="C:periplasmic space"/>
    <property type="evidence" value="ECO:0007669"/>
    <property type="project" value="UniProtKB-SubCell"/>
</dbReference>
<dbReference type="OrthoDB" id="7628766at2"/>
<evidence type="ECO:0000259" key="15">
    <source>
        <dbReference type="Pfam" id="PF02975"/>
    </source>
</evidence>
<dbReference type="EMBL" id="LXQC01000090">
    <property type="protein sequence ID" value="TFE71153.1"/>
    <property type="molecule type" value="Genomic_DNA"/>
</dbReference>
<feature type="cross-link" description="Tryptophan tryptophylquinone (Trp-Trp)" evidence="13">
    <location>
        <begin position="105"/>
        <end position="157"/>
    </location>
</feature>
<keyword evidence="5" id="KW-0732">Signal</keyword>
<keyword evidence="6" id="KW-0574">Periplasm</keyword>
<evidence type="ECO:0000256" key="6">
    <source>
        <dbReference type="ARBA" id="ARBA00022764"/>
    </source>
</evidence>
<dbReference type="PIRSF" id="PIRSF000192">
    <property type="entry name" value="Amine_dh_beta"/>
    <property type="match status" value="1"/>
</dbReference>
<dbReference type="GO" id="GO:0030058">
    <property type="term" value="F:aliphatic amine dehydrogenase activity"/>
    <property type="evidence" value="ECO:0007669"/>
    <property type="project" value="InterPro"/>
</dbReference>
<evidence type="ECO:0000313" key="16">
    <source>
        <dbReference type="EMBL" id="TFE71153.1"/>
    </source>
</evidence>
<evidence type="ECO:0000256" key="9">
    <source>
        <dbReference type="ARBA" id="ARBA00023157"/>
    </source>
</evidence>
<comment type="caution">
    <text evidence="16">The sequence shown here is derived from an EMBL/GenBank/DDBJ whole genome shotgun (WGS) entry which is preliminary data.</text>
</comment>
<evidence type="ECO:0000256" key="5">
    <source>
        <dbReference type="ARBA" id="ARBA00022729"/>
    </source>
</evidence>
<keyword evidence="8" id="KW-0560">Oxidoreductase</keyword>
<dbReference type="SUPFAM" id="SSF57561">
    <property type="entry name" value="Methylamine dehydrogenase, L chain"/>
    <property type="match status" value="1"/>
</dbReference>
<feature type="disulfide bond" evidence="12">
    <location>
        <begin position="71"/>
        <end position="136"/>
    </location>
</feature>
<feature type="disulfide bond" evidence="12">
    <location>
        <begin position="94"/>
        <end position="125"/>
    </location>
</feature>
<feature type="site" description="Transition state stabilizer" evidence="11">
    <location>
        <position position="169"/>
    </location>
</feature>